<feature type="domain" description="M23ase beta-sheet core" evidence="1">
    <location>
        <begin position="34"/>
        <end position="129"/>
    </location>
</feature>
<dbReference type="AlphaFoldDB" id="A0A2S3ZHZ7"/>
<evidence type="ECO:0000313" key="3">
    <source>
        <dbReference type="Proteomes" id="UP000237104"/>
    </source>
</evidence>
<proteinExistence type="predicted"/>
<dbReference type="Proteomes" id="UP000237104">
    <property type="component" value="Unassembled WGS sequence"/>
</dbReference>
<evidence type="ECO:0000313" key="2">
    <source>
        <dbReference type="EMBL" id="POH67069.1"/>
    </source>
</evidence>
<reference evidence="2 3" key="1">
    <citation type="submission" date="2018-01" db="EMBL/GenBank/DDBJ databases">
        <title>Cryobacterium sp. nov., from glaciers in China.</title>
        <authorList>
            <person name="Liu Q."/>
            <person name="Xin Y.-H."/>
        </authorList>
    </citation>
    <scope>NUCLEOTIDE SEQUENCE [LARGE SCALE GENOMIC DNA]</scope>
    <source>
        <strain evidence="2 3">TMB1-8</strain>
    </source>
</reference>
<dbReference type="OrthoDB" id="5126452at2"/>
<dbReference type="CDD" id="cd12797">
    <property type="entry name" value="M23_peptidase"/>
    <property type="match status" value="1"/>
</dbReference>
<dbReference type="RefSeq" id="WP_103430666.1">
    <property type="nucleotide sequence ID" value="NZ_PPXF01000033.1"/>
</dbReference>
<dbReference type="EMBL" id="PPXF01000033">
    <property type="protein sequence ID" value="POH67069.1"/>
    <property type="molecule type" value="Genomic_DNA"/>
</dbReference>
<dbReference type="InterPro" id="IPR050570">
    <property type="entry name" value="Cell_wall_metabolism_enzyme"/>
</dbReference>
<sequence>MTSILNNFAFPVISDDNRDPYVSWQHHLDRGSAGGVDLAYPSGSAVRANANGVVANVSWFGSGGHTARLQLDDGRYIEYMHLASFSVSNGQSVSSGTQIGVSGASGQGDLNYYAPHLHVHMYIGSTRVNIYDHFTTTRPREEDAKMAQYYLRSTTGQIGRFGGGVTVFGTLDAYNKHRTVVGLWNAANPNFKQVTPPPATAGSIIGLDDYGWSVQVAAHGGIVG</sequence>
<dbReference type="InterPro" id="IPR016047">
    <property type="entry name" value="M23ase_b-sheet_dom"/>
</dbReference>
<gene>
    <name evidence="2" type="ORF">C3B59_07060</name>
</gene>
<dbReference type="InterPro" id="IPR011055">
    <property type="entry name" value="Dup_hybrid_motif"/>
</dbReference>
<organism evidence="2 3">
    <name type="scientific">Cryobacterium zongtaii</name>
    <dbReference type="NCBI Taxonomy" id="1259217"/>
    <lineage>
        <taxon>Bacteria</taxon>
        <taxon>Bacillati</taxon>
        <taxon>Actinomycetota</taxon>
        <taxon>Actinomycetes</taxon>
        <taxon>Micrococcales</taxon>
        <taxon>Microbacteriaceae</taxon>
        <taxon>Cryobacterium</taxon>
    </lineage>
</organism>
<dbReference type="GO" id="GO:0004222">
    <property type="term" value="F:metalloendopeptidase activity"/>
    <property type="evidence" value="ECO:0007669"/>
    <property type="project" value="TreeGrafter"/>
</dbReference>
<name>A0A2S3ZHZ7_9MICO</name>
<protein>
    <recommendedName>
        <fullName evidence="1">M23ase beta-sheet core domain-containing protein</fullName>
    </recommendedName>
</protein>
<dbReference type="SUPFAM" id="SSF51261">
    <property type="entry name" value="Duplicated hybrid motif"/>
    <property type="match status" value="1"/>
</dbReference>
<dbReference type="Gene3D" id="2.70.70.10">
    <property type="entry name" value="Glucose Permease (Domain IIA)"/>
    <property type="match status" value="1"/>
</dbReference>
<dbReference type="PANTHER" id="PTHR21666">
    <property type="entry name" value="PEPTIDASE-RELATED"/>
    <property type="match status" value="1"/>
</dbReference>
<evidence type="ECO:0000259" key="1">
    <source>
        <dbReference type="Pfam" id="PF01551"/>
    </source>
</evidence>
<accession>A0A2S3ZHZ7</accession>
<dbReference type="PANTHER" id="PTHR21666:SF270">
    <property type="entry name" value="MUREIN HYDROLASE ACTIVATOR ENVC"/>
    <property type="match status" value="1"/>
</dbReference>
<dbReference type="Pfam" id="PF01551">
    <property type="entry name" value="Peptidase_M23"/>
    <property type="match status" value="1"/>
</dbReference>
<comment type="caution">
    <text evidence="2">The sequence shown here is derived from an EMBL/GenBank/DDBJ whole genome shotgun (WGS) entry which is preliminary data.</text>
</comment>